<protein>
    <submittedName>
        <fullName evidence="2">Glycosyl transferase family 2</fullName>
    </submittedName>
</protein>
<keyword evidence="2" id="KW-0808">Transferase</keyword>
<reference evidence="2 3" key="1">
    <citation type="submission" date="2016-10" db="EMBL/GenBank/DDBJ databases">
        <authorList>
            <person name="de Groot N.N."/>
        </authorList>
    </citation>
    <scope>NUCLEOTIDE SEQUENCE [LARGE SCALE GENOMIC DNA]</scope>
    <source>
        <strain evidence="2 3">DSM 16195</strain>
    </source>
</reference>
<dbReference type="InterPro" id="IPR001173">
    <property type="entry name" value="Glyco_trans_2-like"/>
</dbReference>
<dbReference type="RefSeq" id="WP_093145176.1">
    <property type="nucleotide sequence ID" value="NZ_BMWO01000006.1"/>
</dbReference>
<dbReference type="InterPro" id="IPR029044">
    <property type="entry name" value="Nucleotide-diphossugar_trans"/>
</dbReference>
<dbReference type="OrthoDB" id="761861at2"/>
<dbReference type="STRING" id="227084.SAMN05421855_10695"/>
<feature type="domain" description="Glycosyltransferase 2-like" evidence="1">
    <location>
        <begin position="3"/>
        <end position="131"/>
    </location>
</feature>
<dbReference type="SUPFAM" id="SSF53448">
    <property type="entry name" value="Nucleotide-diphospho-sugar transferases"/>
    <property type="match status" value="1"/>
</dbReference>
<dbReference type="AlphaFoldDB" id="A0A1G7INX8"/>
<accession>A0A1G7INX8</accession>
<evidence type="ECO:0000259" key="1">
    <source>
        <dbReference type="Pfam" id="PF00535"/>
    </source>
</evidence>
<dbReference type="CDD" id="cd00761">
    <property type="entry name" value="Glyco_tranf_GTA_type"/>
    <property type="match status" value="1"/>
</dbReference>
<dbReference type="Proteomes" id="UP000199321">
    <property type="component" value="Unassembled WGS sequence"/>
</dbReference>
<dbReference type="EMBL" id="FNBA01000006">
    <property type="protein sequence ID" value="SDF14009.1"/>
    <property type="molecule type" value="Genomic_DNA"/>
</dbReference>
<dbReference type="PANTHER" id="PTHR22916">
    <property type="entry name" value="GLYCOSYLTRANSFERASE"/>
    <property type="match status" value="1"/>
</dbReference>
<name>A0A1G7INX8_9FLAO</name>
<proteinExistence type="predicted"/>
<keyword evidence="3" id="KW-1185">Reference proteome</keyword>
<dbReference type="Gene3D" id="3.90.550.10">
    <property type="entry name" value="Spore Coat Polysaccharide Biosynthesis Protein SpsA, Chain A"/>
    <property type="match status" value="1"/>
</dbReference>
<gene>
    <name evidence="2" type="ORF">SAMN05421855_10695</name>
</gene>
<dbReference type="GO" id="GO:0016758">
    <property type="term" value="F:hexosyltransferase activity"/>
    <property type="evidence" value="ECO:0007669"/>
    <property type="project" value="UniProtKB-ARBA"/>
</dbReference>
<evidence type="ECO:0000313" key="2">
    <source>
        <dbReference type="EMBL" id="SDF14009.1"/>
    </source>
</evidence>
<sequence length="296" mass="33854">MLSILIPTYNYNVSALVNALHSQLEGISTPIEIIVLDDGSSSFIKEHEALNALRSTRFIISENNEGRTATRNKLAKLASYNWLLFLDADVLPLRQSFLKAYIASAENTTAAVIFGGISYEAEKPSKAQLFRWHYGRHREAKPVSEREKAPYFIISQNLCIQKETFLKANNIQGNYYGLDNYFSNQLERMQVEVKHIDNPVIHLGLETTKTFITKALKAVETTVILEEKGVMDVDARPLQKSYLKLKKFGLAGIFTTVMTPFKGMMERNFESSKPNLFWFDIYRLAYYTDLKRKKNA</sequence>
<organism evidence="2 3">
    <name type="scientific">Ulvibacter litoralis</name>
    <dbReference type="NCBI Taxonomy" id="227084"/>
    <lineage>
        <taxon>Bacteria</taxon>
        <taxon>Pseudomonadati</taxon>
        <taxon>Bacteroidota</taxon>
        <taxon>Flavobacteriia</taxon>
        <taxon>Flavobacteriales</taxon>
        <taxon>Flavobacteriaceae</taxon>
        <taxon>Ulvibacter</taxon>
    </lineage>
</organism>
<dbReference type="Pfam" id="PF00535">
    <property type="entry name" value="Glycos_transf_2"/>
    <property type="match status" value="1"/>
</dbReference>
<dbReference type="PANTHER" id="PTHR22916:SF3">
    <property type="entry name" value="UDP-GLCNAC:BETAGAL BETA-1,3-N-ACETYLGLUCOSAMINYLTRANSFERASE-LIKE PROTEIN 1"/>
    <property type="match status" value="1"/>
</dbReference>
<evidence type="ECO:0000313" key="3">
    <source>
        <dbReference type="Proteomes" id="UP000199321"/>
    </source>
</evidence>